<comment type="similarity">
    <text evidence="3">Belongs to the helicase family. RecQ subfamily.</text>
</comment>
<dbReference type="SMART" id="SM00341">
    <property type="entry name" value="HRDC"/>
    <property type="match status" value="1"/>
</dbReference>
<evidence type="ECO:0000256" key="14">
    <source>
        <dbReference type="ARBA" id="ARBA00023235"/>
    </source>
</evidence>
<evidence type="ECO:0000256" key="13">
    <source>
        <dbReference type="ARBA" id="ARBA00023204"/>
    </source>
</evidence>
<keyword evidence="6" id="KW-0227">DNA damage</keyword>
<keyword evidence="4" id="KW-0479">Metal-binding</keyword>
<organism evidence="20 21">
    <name type="scientific">Bacteriovorax antarcticus</name>
    <dbReference type="NCBI Taxonomy" id="3088717"/>
    <lineage>
        <taxon>Bacteria</taxon>
        <taxon>Pseudomonadati</taxon>
        <taxon>Bdellovibrionota</taxon>
        <taxon>Bacteriovoracia</taxon>
        <taxon>Bacteriovoracales</taxon>
        <taxon>Bacteriovoracaceae</taxon>
        <taxon>Bacteriovorax</taxon>
    </lineage>
</organism>
<keyword evidence="13" id="KW-0234">DNA repair</keyword>
<evidence type="ECO:0000256" key="4">
    <source>
        <dbReference type="ARBA" id="ARBA00022723"/>
    </source>
</evidence>
<dbReference type="InterPro" id="IPR014001">
    <property type="entry name" value="Helicase_ATP-bd"/>
</dbReference>
<evidence type="ECO:0000256" key="9">
    <source>
        <dbReference type="ARBA" id="ARBA00022833"/>
    </source>
</evidence>
<dbReference type="Pfam" id="PF00271">
    <property type="entry name" value="Helicase_C"/>
    <property type="match status" value="1"/>
</dbReference>
<dbReference type="EMBL" id="JAYGJQ010000002">
    <property type="protein sequence ID" value="MEA9357452.1"/>
    <property type="molecule type" value="Genomic_DNA"/>
</dbReference>
<evidence type="ECO:0000256" key="1">
    <source>
        <dbReference type="ARBA" id="ARBA00001946"/>
    </source>
</evidence>
<dbReference type="InterPro" id="IPR006293">
    <property type="entry name" value="DNA_helicase_ATP-dep_RecQ_bac"/>
</dbReference>
<keyword evidence="7 20" id="KW-0378">Hydrolase</keyword>
<comment type="cofactor">
    <cofactor evidence="1">
        <name>Mg(2+)</name>
        <dbReference type="ChEBI" id="CHEBI:18420"/>
    </cofactor>
</comment>
<dbReference type="InterPro" id="IPR002121">
    <property type="entry name" value="HRDC_dom"/>
</dbReference>
<evidence type="ECO:0000256" key="11">
    <source>
        <dbReference type="ARBA" id="ARBA00023125"/>
    </source>
</evidence>
<evidence type="ECO:0000259" key="17">
    <source>
        <dbReference type="PROSITE" id="PS50967"/>
    </source>
</evidence>
<evidence type="ECO:0000256" key="10">
    <source>
        <dbReference type="ARBA" id="ARBA00022840"/>
    </source>
</evidence>
<dbReference type="PANTHER" id="PTHR13710">
    <property type="entry name" value="DNA HELICASE RECQ FAMILY MEMBER"/>
    <property type="match status" value="1"/>
</dbReference>
<dbReference type="InterPro" id="IPR036388">
    <property type="entry name" value="WH-like_DNA-bd_sf"/>
</dbReference>
<dbReference type="PANTHER" id="PTHR13710:SF105">
    <property type="entry name" value="ATP-DEPENDENT DNA HELICASE Q1"/>
    <property type="match status" value="1"/>
</dbReference>
<dbReference type="Pfam" id="PF00570">
    <property type="entry name" value="HRDC"/>
    <property type="match status" value="1"/>
</dbReference>
<dbReference type="Proteomes" id="UP001302274">
    <property type="component" value="Unassembled WGS sequence"/>
</dbReference>
<evidence type="ECO:0000256" key="7">
    <source>
        <dbReference type="ARBA" id="ARBA00022801"/>
    </source>
</evidence>
<dbReference type="SMART" id="SM00956">
    <property type="entry name" value="RQC"/>
    <property type="match status" value="1"/>
</dbReference>
<keyword evidence="14" id="KW-0413">Isomerase</keyword>
<keyword evidence="11" id="KW-0238">DNA-binding</keyword>
<reference evidence="20 21" key="1">
    <citation type="submission" date="2023-11" db="EMBL/GenBank/DDBJ databases">
        <title>A Novel Polar Bacteriovorax (B. antarcticus) Isolated from the Biocrust in Antarctica.</title>
        <authorList>
            <person name="Mun W."/>
            <person name="Choi S.Y."/>
            <person name="Mitchell R.J."/>
        </authorList>
    </citation>
    <scope>NUCLEOTIDE SEQUENCE [LARGE SCALE GENOMIC DNA]</scope>
    <source>
        <strain evidence="20 21">PP10</strain>
    </source>
</reference>
<evidence type="ECO:0000256" key="12">
    <source>
        <dbReference type="ARBA" id="ARBA00023172"/>
    </source>
</evidence>
<evidence type="ECO:0000259" key="18">
    <source>
        <dbReference type="PROSITE" id="PS51192"/>
    </source>
</evidence>
<keyword evidence="10" id="KW-0067">ATP-binding</keyword>
<dbReference type="NCBIfam" id="TIGR00614">
    <property type="entry name" value="recQ_fam"/>
    <property type="match status" value="1"/>
</dbReference>
<dbReference type="Gene3D" id="3.40.50.300">
    <property type="entry name" value="P-loop containing nucleotide triphosphate hydrolases"/>
    <property type="match status" value="2"/>
</dbReference>
<evidence type="ECO:0000259" key="19">
    <source>
        <dbReference type="PROSITE" id="PS51194"/>
    </source>
</evidence>
<evidence type="ECO:0000256" key="6">
    <source>
        <dbReference type="ARBA" id="ARBA00022763"/>
    </source>
</evidence>
<dbReference type="InterPro" id="IPR011545">
    <property type="entry name" value="DEAD/DEAH_box_helicase_dom"/>
</dbReference>
<dbReference type="Pfam" id="PF09382">
    <property type="entry name" value="RQC"/>
    <property type="match status" value="1"/>
</dbReference>
<name>A0ABU5VXX0_9BACT</name>
<dbReference type="SMART" id="SM00487">
    <property type="entry name" value="DEXDc"/>
    <property type="match status" value="1"/>
</dbReference>
<dbReference type="GO" id="GO:0016787">
    <property type="term" value="F:hydrolase activity"/>
    <property type="evidence" value="ECO:0007669"/>
    <property type="project" value="UniProtKB-KW"/>
</dbReference>
<dbReference type="InterPro" id="IPR027417">
    <property type="entry name" value="P-loop_NTPase"/>
</dbReference>
<protein>
    <recommendedName>
        <fullName evidence="16">DNA helicase RecQ</fullName>
        <ecNumber evidence="16">5.6.2.4</ecNumber>
    </recommendedName>
</protein>
<dbReference type="SUPFAM" id="SSF47819">
    <property type="entry name" value="HRDC-like"/>
    <property type="match status" value="1"/>
</dbReference>
<dbReference type="GO" id="GO:0003678">
    <property type="term" value="F:DNA helicase activity"/>
    <property type="evidence" value="ECO:0007669"/>
    <property type="project" value="UniProtKB-EC"/>
</dbReference>
<evidence type="ECO:0000256" key="8">
    <source>
        <dbReference type="ARBA" id="ARBA00022806"/>
    </source>
</evidence>
<dbReference type="PROSITE" id="PS51192">
    <property type="entry name" value="HELICASE_ATP_BIND_1"/>
    <property type="match status" value="1"/>
</dbReference>
<evidence type="ECO:0000256" key="15">
    <source>
        <dbReference type="ARBA" id="ARBA00034617"/>
    </source>
</evidence>
<keyword evidence="12" id="KW-0233">DNA recombination</keyword>
<evidence type="ECO:0000256" key="16">
    <source>
        <dbReference type="NCBIfam" id="TIGR01389"/>
    </source>
</evidence>
<keyword evidence="9" id="KW-0862">Zinc</keyword>
<keyword evidence="8 20" id="KW-0347">Helicase</keyword>
<keyword evidence="21" id="KW-1185">Reference proteome</keyword>
<feature type="domain" description="Helicase ATP-binding" evidence="18">
    <location>
        <begin position="27"/>
        <end position="195"/>
    </location>
</feature>
<dbReference type="InterPro" id="IPR004589">
    <property type="entry name" value="DNA_helicase_ATP-dep_RecQ"/>
</dbReference>
<evidence type="ECO:0000256" key="5">
    <source>
        <dbReference type="ARBA" id="ARBA00022741"/>
    </source>
</evidence>
<dbReference type="InterPro" id="IPR032284">
    <property type="entry name" value="RecQ_Zn-bd"/>
</dbReference>
<dbReference type="InterPro" id="IPR001650">
    <property type="entry name" value="Helicase_C-like"/>
</dbReference>
<dbReference type="Gene3D" id="1.10.10.10">
    <property type="entry name" value="Winged helix-like DNA-binding domain superfamily/Winged helix DNA-binding domain"/>
    <property type="match status" value="1"/>
</dbReference>
<dbReference type="NCBIfam" id="TIGR01389">
    <property type="entry name" value="recQ"/>
    <property type="match status" value="1"/>
</dbReference>
<feature type="domain" description="Helicase C-terminal" evidence="19">
    <location>
        <begin position="219"/>
        <end position="367"/>
    </location>
</feature>
<keyword evidence="5" id="KW-0547">Nucleotide-binding</keyword>
<dbReference type="RefSeq" id="WP_323577464.1">
    <property type="nucleotide sequence ID" value="NZ_JAYGJQ010000002.1"/>
</dbReference>
<evidence type="ECO:0000256" key="2">
    <source>
        <dbReference type="ARBA" id="ARBA00001947"/>
    </source>
</evidence>
<dbReference type="SMART" id="SM00490">
    <property type="entry name" value="HELICc"/>
    <property type="match status" value="1"/>
</dbReference>
<evidence type="ECO:0000313" key="21">
    <source>
        <dbReference type="Proteomes" id="UP001302274"/>
    </source>
</evidence>
<dbReference type="SUPFAM" id="SSF52540">
    <property type="entry name" value="P-loop containing nucleoside triphosphate hydrolases"/>
    <property type="match status" value="2"/>
</dbReference>
<comment type="cofactor">
    <cofactor evidence="2">
        <name>Zn(2+)</name>
        <dbReference type="ChEBI" id="CHEBI:29105"/>
    </cofactor>
</comment>
<dbReference type="InterPro" id="IPR044876">
    <property type="entry name" value="HRDC_dom_sf"/>
</dbReference>
<gene>
    <name evidence="20" type="primary">recQ</name>
    <name evidence="20" type="ORF">SHI21_14590</name>
</gene>
<dbReference type="CDD" id="cd18794">
    <property type="entry name" value="SF2_C_RecQ"/>
    <property type="match status" value="1"/>
</dbReference>
<comment type="catalytic activity">
    <reaction evidence="15">
        <text>Couples ATP hydrolysis with the unwinding of duplex DNA by translocating in the 3'-5' direction.</text>
        <dbReference type="EC" id="5.6.2.4"/>
    </reaction>
</comment>
<proteinExistence type="inferred from homology"/>
<comment type="caution">
    <text evidence="20">The sequence shown here is derived from an EMBL/GenBank/DDBJ whole genome shotgun (WGS) entry which is preliminary data.</text>
</comment>
<dbReference type="PROSITE" id="PS50967">
    <property type="entry name" value="HRDC"/>
    <property type="match status" value="1"/>
</dbReference>
<evidence type="ECO:0000256" key="3">
    <source>
        <dbReference type="ARBA" id="ARBA00005446"/>
    </source>
</evidence>
<dbReference type="InterPro" id="IPR018982">
    <property type="entry name" value="RQC_domain"/>
</dbReference>
<dbReference type="Pfam" id="PF00270">
    <property type="entry name" value="DEAD"/>
    <property type="match status" value="1"/>
</dbReference>
<sequence length="608" mass="68648">MRDQKLHHILKETFGYDNFRFEQYNIINSILDGKDTLAIMPTGGGKSLCYQIPALYLDGVTLVISPLISLMHDQVMNLKEYGVEAVFLNSSQNYGEAQKAKAKILNGTVKIIYVSPEGILSGALAGFFDQINVSLIAIDEAHCVSQWGHEFRKDYTRLGELKERFPDVPVIALTATADAKTRVDITNQLHMKAPSVFVSSFDRPNIKYMILERSDEIKQLDEFIKTHHPDDTGIVYCLSRDKVERVATALNKLGYKAVPYHAGLSQNERALNQELFNIEEKIIVVATIAFGMGIDRPDVRFVAHLDLPKSIESYYQETGRAGRDGKASTAWMIYGLQDIVKLSQMLETTDADENYKKVARFKLDCMLALCEAAACRRSYLLRYFGEIGAETCGYCDSCIEPPTLWDATVDAQKMLSTIYRTNQSFGAGHIIDVIRGSKNQKINDRNHHALSVYGIGKDQPKEHWNSVLRQLLNLNYIHIKNWEYRSLALTSKAQEILTGKIKLELRKQDESVARAKTAAKQDKKRVASKTTGAAHGQNELFDALKDLRNRLAKEKNLPSYIVFNDKSLHDMCALRPRNASEFLMVHGVGQNKLENYGTVFIDTINKFL</sequence>
<dbReference type="EC" id="5.6.2.4" evidence="16"/>
<dbReference type="PROSITE" id="PS51194">
    <property type="entry name" value="HELICASE_CTER"/>
    <property type="match status" value="1"/>
</dbReference>
<dbReference type="Gene3D" id="1.10.150.80">
    <property type="entry name" value="HRDC domain"/>
    <property type="match status" value="1"/>
</dbReference>
<dbReference type="CDD" id="cd17920">
    <property type="entry name" value="DEXHc_RecQ"/>
    <property type="match status" value="1"/>
</dbReference>
<dbReference type="InterPro" id="IPR010997">
    <property type="entry name" value="HRDC-like_sf"/>
</dbReference>
<dbReference type="Pfam" id="PF16124">
    <property type="entry name" value="RecQ_Zn_bind"/>
    <property type="match status" value="1"/>
</dbReference>
<feature type="domain" description="HRDC" evidence="17">
    <location>
        <begin position="534"/>
        <end position="608"/>
    </location>
</feature>
<accession>A0ABU5VXX0</accession>
<evidence type="ECO:0000313" key="20">
    <source>
        <dbReference type="EMBL" id="MEA9357452.1"/>
    </source>
</evidence>